<evidence type="ECO:0000313" key="1">
    <source>
        <dbReference type="EMBL" id="KAG9669120.1"/>
    </source>
</evidence>
<feature type="non-terminal residue" evidence="1">
    <location>
        <position position="284"/>
    </location>
</feature>
<evidence type="ECO:0000313" key="2">
    <source>
        <dbReference type="Proteomes" id="UP000779574"/>
    </source>
</evidence>
<dbReference type="PANTHER" id="PTHR42085">
    <property type="entry name" value="F-BOX DOMAIN-CONTAINING PROTEIN"/>
    <property type="match status" value="1"/>
</dbReference>
<name>A0A9P8E0R7_AURME</name>
<organism evidence="1 2">
    <name type="scientific">Aureobasidium melanogenum</name>
    <name type="common">Aureobasidium pullulans var. melanogenum</name>
    <dbReference type="NCBI Taxonomy" id="46634"/>
    <lineage>
        <taxon>Eukaryota</taxon>
        <taxon>Fungi</taxon>
        <taxon>Dikarya</taxon>
        <taxon>Ascomycota</taxon>
        <taxon>Pezizomycotina</taxon>
        <taxon>Dothideomycetes</taxon>
        <taxon>Dothideomycetidae</taxon>
        <taxon>Dothideales</taxon>
        <taxon>Saccotheciaceae</taxon>
        <taxon>Aureobasidium</taxon>
    </lineage>
</organism>
<protein>
    <recommendedName>
        <fullName evidence="3">F-box domain-containing protein</fullName>
    </recommendedName>
</protein>
<dbReference type="PANTHER" id="PTHR42085:SF1">
    <property type="entry name" value="F-BOX DOMAIN-CONTAINING PROTEIN"/>
    <property type="match status" value="1"/>
</dbReference>
<dbReference type="EMBL" id="JAHFXF010001358">
    <property type="protein sequence ID" value="KAG9669120.1"/>
    <property type="molecule type" value="Genomic_DNA"/>
</dbReference>
<comment type="caution">
    <text evidence="1">The sequence shown here is derived from an EMBL/GenBank/DDBJ whole genome shotgun (WGS) entry which is preliminary data.</text>
</comment>
<proteinExistence type="predicted"/>
<evidence type="ECO:0008006" key="3">
    <source>
        <dbReference type="Google" id="ProtNLM"/>
    </source>
</evidence>
<reference evidence="1" key="1">
    <citation type="journal article" date="2021" name="J Fungi (Basel)">
        <title>Virulence traits and population genomics of the black yeast Aureobasidium melanogenum.</title>
        <authorList>
            <person name="Cernosa A."/>
            <person name="Sun X."/>
            <person name="Gostincar C."/>
            <person name="Fang C."/>
            <person name="Gunde-Cimerman N."/>
            <person name="Song Z."/>
        </authorList>
    </citation>
    <scope>NUCLEOTIDE SEQUENCE</scope>
    <source>
        <strain evidence="1">EXF-9911</strain>
    </source>
</reference>
<dbReference type="AlphaFoldDB" id="A0A9P8E0R7"/>
<gene>
    <name evidence="1" type="ORF">KCU76_g17360</name>
</gene>
<dbReference type="InterPro" id="IPR038883">
    <property type="entry name" value="AN11006-like"/>
</dbReference>
<accession>A0A9P8E0R7</accession>
<sequence length="284" mass="33075">MSPFLSLPPEIRLIIYKILLQSTLAKDTRILYSGDNPLRCRNYPHSIRHKQPFQHIDQGHIWFLDTKTLSARETRRAQYNIHHADLDDLLILASTCRLLRSELLALAWSNADIRIESPETYMELRCVFYNRLTSETCNSIRTLHFNIDEDTLVPSKSRRIVELIIHQLPRLEQLVVNILLRGDLYIKHLAYNVAVLGNLPLHIALELRHHLYWKFRPSRILPSSAYSADAKHKDESANARLQSLRTQISLIRQKRKEKLARMEQEDQTGDVLEATVEMRSLMAG</sequence>
<dbReference type="OrthoDB" id="3934122at2759"/>
<dbReference type="Proteomes" id="UP000779574">
    <property type="component" value="Unassembled WGS sequence"/>
</dbReference>
<reference evidence="1" key="2">
    <citation type="submission" date="2021-08" db="EMBL/GenBank/DDBJ databases">
        <authorList>
            <person name="Gostincar C."/>
            <person name="Sun X."/>
            <person name="Song Z."/>
            <person name="Gunde-Cimerman N."/>
        </authorList>
    </citation>
    <scope>NUCLEOTIDE SEQUENCE</scope>
    <source>
        <strain evidence="1">EXF-9911</strain>
    </source>
</reference>